<reference evidence="2 3" key="1">
    <citation type="submission" date="2019-01" db="EMBL/GenBank/DDBJ databases">
        <authorList>
            <person name="Chen W.-M."/>
        </authorList>
    </citation>
    <scope>NUCLEOTIDE SEQUENCE [LARGE SCALE GENOMIC DNA]</scope>
    <source>
        <strain evidence="2 3">KYPC3</strain>
    </source>
</reference>
<sequence>MFTAAITSLLLGCGTQHSSAISAAVVQADTAKETTKNTAAIVPVQTLLRTSAHHYLSAEVAGQSLQFVLDQQGLKVLAAAGATNQQPLASASGNFVRLTSQLLADGSLLLAAMEADTQSLHLWLWHNGQLQPQLQQVINSRVVEDLCFYQSAVNQQLSLFLLGGRGGADQLLLQQAGKWRPSPVVIRELAVPYDSKACAVDANSAALYVSEPNAIWRYQAEPEADEGRELVQVKQPFGDIQSEIVALSVLPDSSVLALEEQPARLLRIVADSKQATTNTSVQSWSLGDDAVAAMSVVTGVAAAQVFVTTEDAVPVQQWTLPAVMAIPAAIKPAKPVKQVQPTAESHAASQRGDVIDDPAIWHHPTQPQLSRILATDKRNGLEVYDMAGKRLQQLAVGRLNNVDLRYGLHFQGKPHDVAVASLRNNNSLQLFAIADDGSVKVAGQIPTAMQEIYGLCMFQPTAAQIYVFVNDKSGLVEQYQLHSDGQSWSGKKVRSLQVKGQPEGCVADDQRQQLYVGEEDTGIWRFDAATDAAVIGEQIILVDGVELVDDVEGLAFAPGKTPYLLASSQGDDSYVLYQGVAPYRQLLKFRVTTNPQLGIDGSSETDGLDLTVRTLGPGFEHGALIVQDGRNRMPEQGQNLKYVPWQVVLDLLPSNTK</sequence>
<feature type="domain" description="BPP" evidence="1">
    <location>
        <begin position="329"/>
        <end position="652"/>
    </location>
</feature>
<dbReference type="EMBL" id="SACS01000015">
    <property type="protein sequence ID" value="RVU35506.1"/>
    <property type="molecule type" value="Genomic_DNA"/>
</dbReference>
<dbReference type="OrthoDB" id="8696437at2"/>
<evidence type="ECO:0000313" key="3">
    <source>
        <dbReference type="Proteomes" id="UP000283077"/>
    </source>
</evidence>
<dbReference type="Pfam" id="PF02333">
    <property type="entry name" value="Phytase"/>
    <property type="match status" value="1"/>
</dbReference>
<protein>
    <submittedName>
        <fullName evidence="2">Phytase</fullName>
    </submittedName>
</protein>
<accession>A0A437QLV2</accession>
<dbReference type="InterPro" id="IPR003431">
    <property type="entry name" value="B-propeller_Phytase"/>
</dbReference>
<dbReference type="SUPFAM" id="SSF50956">
    <property type="entry name" value="Thermostable phytase (3-phytase)"/>
    <property type="match status" value="2"/>
</dbReference>
<dbReference type="GO" id="GO:0016158">
    <property type="term" value="F:inositol hexakisphosphate 3-phosphatase activity"/>
    <property type="evidence" value="ECO:0007669"/>
    <property type="project" value="InterPro"/>
</dbReference>
<comment type="caution">
    <text evidence="2">The sequence shown here is derived from an EMBL/GenBank/DDBJ whole genome shotgun (WGS) entry which is preliminary data.</text>
</comment>
<dbReference type="Proteomes" id="UP000283077">
    <property type="component" value="Unassembled WGS sequence"/>
</dbReference>
<dbReference type="AlphaFoldDB" id="A0A437QLV2"/>
<evidence type="ECO:0000313" key="2">
    <source>
        <dbReference type="EMBL" id="RVU35506.1"/>
    </source>
</evidence>
<name>A0A437QLV2_9GAMM</name>
<dbReference type="Gene3D" id="2.120.10.30">
    <property type="entry name" value="TolB, C-terminal domain"/>
    <property type="match status" value="2"/>
</dbReference>
<dbReference type="InterPro" id="IPR011042">
    <property type="entry name" value="6-blade_b-propeller_TolB-like"/>
</dbReference>
<organism evidence="2 3">
    <name type="scientific">Rheinheimera riviphila</name>
    <dbReference type="NCBI Taxonomy" id="1834037"/>
    <lineage>
        <taxon>Bacteria</taxon>
        <taxon>Pseudomonadati</taxon>
        <taxon>Pseudomonadota</taxon>
        <taxon>Gammaproteobacteria</taxon>
        <taxon>Chromatiales</taxon>
        <taxon>Chromatiaceae</taxon>
        <taxon>Rheinheimera</taxon>
    </lineage>
</organism>
<gene>
    <name evidence="2" type="ORF">EOE67_13935</name>
</gene>
<feature type="domain" description="BPP" evidence="1">
    <location>
        <begin position="16"/>
        <end position="327"/>
    </location>
</feature>
<dbReference type="PROSITE" id="PS51662">
    <property type="entry name" value="BP_PHYTASE"/>
    <property type="match status" value="2"/>
</dbReference>
<proteinExistence type="predicted"/>
<evidence type="ECO:0000259" key="1">
    <source>
        <dbReference type="PROSITE" id="PS51662"/>
    </source>
</evidence>
<keyword evidence="3" id="KW-1185">Reference proteome</keyword>